<dbReference type="GO" id="GO:0019634">
    <property type="term" value="P:organic phosphonate metabolic process"/>
    <property type="evidence" value="ECO:0007669"/>
    <property type="project" value="InterPro"/>
</dbReference>
<dbReference type="InterPro" id="IPR038058">
    <property type="entry name" value="PhnH-like_sp"/>
</dbReference>
<feature type="region of interest" description="Disordered" evidence="1">
    <location>
        <begin position="134"/>
        <end position="154"/>
    </location>
</feature>
<accession>A0A094PWP4</accession>
<dbReference type="AlphaFoldDB" id="A0A094PWP4"/>
<organism evidence="2">
    <name type="scientific">freshwater metagenome</name>
    <dbReference type="NCBI Taxonomy" id="449393"/>
    <lineage>
        <taxon>unclassified sequences</taxon>
        <taxon>metagenomes</taxon>
        <taxon>ecological metagenomes</taxon>
    </lineage>
</organism>
<gene>
    <name evidence="2" type="ORF">GM51_13025</name>
</gene>
<dbReference type="Gene3D" id="3.40.50.11310">
    <property type="entry name" value="Bacterial phosphonate metabolism protein PhnH"/>
    <property type="match status" value="1"/>
</dbReference>
<proteinExistence type="predicted"/>
<dbReference type="EMBL" id="JNSL01000090">
    <property type="protein sequence ID" value="KGA16230.1"/>
    <property type="molecule type" value="Genomic_DNA"/>
</dbReference>
<comment type="caution">
    <text evidence="2">The sequence shown here is derived from an EMBL/GenBank/DDBJ whole genome shotgun (WGS) entry which is preliminary data.</text>
</comment>
<feature type="compositionally biased region" description="Basic and acidic residues" evidence="1">
    <location>
        <begin position="137"/>
        <end position="148"/>
    </location>
</feature>
<protein>
    <recommendedName>
        <fullName evidence="3">Phosphonate C-P lyase system protein PhnH</fullName>
    </recommendedName>
</protein>
<dbReference type="Pfam" id="PF05845">
    <property type="entry name" value="PhnH"/>
    <property type="match status" value="1"/>
</dbReference>
<dbReference type="InterPro" id="IPR008772">
    <property type="entry name" value="Phosphonate_metab_PhnH"/>
</dbReference>
<name>A0A094PWP4_9ZZZZ</name>
<evidence type="ECO:0000256" key="1">
    <source>
        <dbReference type="SAM" id="MobiDB-lite"/>
    </source>
</evidence>
<evidence type="ECO:0008006" key="3">
    <source>
        <dbReference type="Google" id="ProtNLM"/>
    </source>
</evidence>
<sequence length="220" mass="23773">MKFLNLVPIDANYTFRAMLQTLSRPGTIEALALSDQSQCLPETALMLALIDVETKFSVISSLDDIDAQVWARLLGSASGAPIAELPNAEWVLSFGEPSAQDLNSLARGSADEPEAGCRLIVTCDKLEQFASDEDLETTERAQDDDAKHQSTTIGLRGPGVNGEITLHVVGLSENFFNTLAQVNNSFPAGVDVWFCDQLGHIAAISRSTELSVMQFQEIVA</sequence>
<dbReference type="SUPFAM" id="SSF159709">
    <property type="entry name" value="PhnH-like"/>
    <property type="match status" value="1"/>
</dbReference>
<evidence type="ECO:0000313" key="2">
    <source>
        <dbReference type="EMBL" id="KGA16230.1"/>
    </source>
</evidence>
<dbReference type="NCBIfam" id="TIGR03292">
    <property type="entry name" value="PhnH_redo"/>
    <property type="match status" value="1"/>
</dbReference>
<reference evidence="2" key="1">
    <citation type="submission" date="2014-06" db="EMBL/GenBank/DDBJ databases">
        <title>Key roles for freshwater Actinobacteria revealed by deep metagenomic sequencing.</title>
        <authorList>
            <person name="Ghai R."/>
            <person name="Mizuno C.M."/>
            <person name="Picazo A."/>
            <person name="Camacho A."/>
            <person name="Rodriguez-Valera F."/>
        </authorList>
    </citation>
    <scope>NUCLEOTIDE SEQUENCE</scope>
</reference>